<keyword evidence="1" id="KW-0732">Signal</keyword>
<dbReference type="EMBL" id="BGPR01000172">
    <property type="protein sequence ID" value="GBM01700.1"/>
    <property type="molecule type" value="Genomic_DNA"/>
</dbReference>
<dbReference type="Proteomes" id="UP000499080">
    <property type="component" value="Unassembled WGS sequence"/>
</dbReference>
<keyword evidence="3" id="KW-1185">Reference proteome</keyword>
<feature type="chain" id="PRO_5021374803" description="Secreted protein" evidence="1">
    <location>
        <begin position="28"/>
        <end position="106"/>
    </location>
</feature>
<organism evidence="2 3">
    <name type="scientific">Araneus ventricosus</name>
    <name type="common">Orbweaver spider</name>
    <name type="synonym">Epeira ventricosa</name>
    <dbReference type="NCBI Taxonomy" id="182803"/>
    <lineage>
        <taxon>Eukaryota</taxon>
        <taxon>Metazoa</taxon>
        <taxon>Ecdysozoa</taxon>
        <taxon>Arthropoda</taxon>
        <taxon>Chelicerata</taxon>
        <taxon>Arachnida</taxon>
        <taxon>Araneae</taxon>
        <taxon>Araneomorphae</taxon>
        <taxon>Entelegynae</taxon>
        <taxon>Araneoidea</taxon>
        <taxon>Araneidae</taxon>
        <taxon>Araneus</taxon>
    </lineage>
</organism>
<proteinExistence type="predicted"/>
<evidence type="ECO:0000256" key="1">
    <source>
        <dbReference type="SAM" id="SignalP"/>
    </source>
</evidence>
<dbReference type="AlphaFoldDB" id="A0A4Y2CBU3"/>
<evidence type="ECO:0000313" key="2">
    <source>
        <dbReference type="EMBL" id="GBM01700.1"/>
    </source>
</evidence>
<gene>
    <name evidence="2" type="ORF">AVEN_271948_1</name>
</gene>
<name>A0A4Y2CBU3_ARAVE</name>
<reference evidence="2 3" key="1">
    <citation type="journal article" date="2019" name="Sci. Rep.">
        <title>Orb-weaving spider Araneus ventricosus genome elucidates the spidroin gene catalogue.</title>
        <authorList>
            <person name="Kono N."/>
            <person name="Nakamura H."/>
            <person name="Ohtoshi R."/>
            <person name="Moran D.A.P."/>
            <person name="Shinohara A."/>
            <person name="Yoshida Y."/>
            <person name="Fujiwara M."/>
            <person name="Mori M."/>
            <person name="Tomita M."/>
            <person name="Arakawa K."/>
        </authorList>
    </citation>
    <scope>NUCLEOTIDE SEQUENCE [LARGE SCALE GENOMIC DNA]</scope>
</reference>
<feature type="signal peptide" evidence="1">
    <location>
        <begin position="1"/>
        <end position="27"/>
    </location>
</feature>
<protein>
    <recommendedName>
        <fullName evidence="4">Secreted protein</fullName>
    </recommendedName>
</protein>
<comment type="caution">
    <text evidence="2">The sequence shown here is derived from an EMBL/GenBank/DDBJ whole genome shotgun (WGS) entry which is preliminary data.</text>
</comment>
<sequence length="106" mass="12116">MSAIMKFSVSTIFKIALLAASHIPSMSLNLNTNLQAVAIRIQIQPLVTVCSLYLPPSKRFSQTDLNNLWCLILVRHKLTVTEPEWCSRLCETRREFVVERVRTGRT</sequence>
<evidence type="ECO:0000313" key="3">
    <source>
        <dbReference type="Proteomes" id="UP000499080"/>
    </source>
</evidence>
<evidence type="ECO:0008006" key="4">
    <source>
        <dbReference type="Google" id="ProtNLM"/>
    </source>
</evidence>
<accession>A0A4Y2CBU3</accession>